<organism evidence="2 3">
    <name type="scientific">Halobacteriovorax vibrionivorans</name>
    <dbReference type="NCBI Taxonomy" id="2152716"/>
    <lineage>
        <taxon>Bacteria</taxon>
        <taxon>Pseudomonadati</taxon>
        <taxon>Bdellovibrionota</taxon>
        <taxon>Bacteriovoracia</taxon>
        <taxon>Bacteriovoracales</taxon>
        <taxon>Halobacteriovoraceae</taxon>
        <taxon>Halobacteriovorax</taxon>
    </lineage>
</organism>
<proteinExistence type="predicted"/>
<dbReference type="Proteomes" id="UP000443582">
    <property type="component" value="Unassembled WGS sequence"/>
</dbReference>
<keyword evidence="1" id="KW-0732">Signal</keyword>
<comment type="caution">
    <text evidence="2">The sequence shown here is derived from an EMBL/GenBank/DDBJ whole genome shotgun (WGS) entry which is preliminary data.</text>
</comment>
<evidence type="ECO:0000313" key="2">
    <source>
        <dbReference type="EMBL" id="RZF22112.1"/>
    </source>
</evidence>
<feature type="signal peptide" evidence="1">
    <location>
        <begin position="1"/>
        <end position="17"/>
    </location>
</feature>
<accession>A0ABY0IGN0</accession>
<dbReference type="EMBL" id="QDKL01000002">
    <property type="protein sequence ID" value="RZF22112.1"/>
    <property type="molecule type" value="Genomic_DNA"/>
</dbReference>
<name>A0ABY0IGN0_9BACT</name>
<reference evidence="3" key="1">
    <citation type="journal article" date="2019" name="Int. J. Syst. Evol. Microbiol.">
        <title>Halobacteriovorax valvorus sp. nov., a novel prokaryotic predator isolated from coastal seawater of China.</title>
        <authorList>
            <person name="Chen M.-X."/>
        </authorList>
    </citation>
    <scope>NUCLEOTIDE SEQUENCE [LARGE SCALE GENOMIC DNA]</scope>
    <source>
        <strain evidence="3">BL9</strain>
    </source>
</reference>
<feature type="chain" id="PRO_5046170647" evidence="1">
    <location>
        <begin position="18"/>
        <end position="173"/>
    </location>
</feature>
<evidence type="ECO:0000313" key="3">
    <source>
        <dbReference type="Proteomes" id="UP000443582"/>
    </source>
</evidence>
<gene>
    <name evidence="2" type="ORF">DAY19_10545</name>
</gene>
<sequence>MRKLLLVLMIMTTSVFANDVDDMFGGGEDQFEFEKFSNEEILLKIEEDIKVSCRKGLCTLFASENKFGGFEVGFNIGEGMNQQAGSGVNIYTGGYGGQINGEYWGVNVRYYNGKCTQRIKVPKSVYIAINRYMYGLLDTDGNTRRGFTPADEAMILFYTTIIGKSGNCGKSNQ</sequence>
<keyword evidence="3" id="KW-1185">Reference proteome</keyword>
<evidence type="ECO:0000256" key="1">
    <source>
        <dbReference type="SAM" id="SignalP"/>
    </source>
</evidence>
<protein>
    <submittedName>
        <fullName evidence="2">Uncharacterized protein</fullName>
    </submittedName>
</protein>
<dbReference type="RefSeq" id="WP_133296942.1">
    <property type="nucleotide sequence ID" value="NZ_QDKL01000002.1"/>
</dbReference>